<dbReference type="GO" id="GO:0036503">
    <property type="term" value="P:ERAD pathway"/>
    <property type="evidence" value="ECO:0007669"/>
    <property type="project" value="TreeGrafter"/>
</dbReference>
<keyword evidence="3" id="KW-0812">Transmembrane</keyword>
<dbReference type="AlphaFoldDB" id="A0A7S0IBE6"/>
<dbReference type="InterPro" id="IPR050767">
    <property type="entry name" value="Sel1_AlgK"/>
</dbReference>
<feature type="transmembrane region" description="Helical" evidence="3">
    <location>
        <begin position="469"/>
        <end position="495"/>
    </location>
</feature>
<dbReference type="Gene3D" id="1.25.40.10">
    <property type="entry name" value="Tetratricopeptide repeat domain"/>
    <property type="match status" value="1"/>
</dbReference>
<dbReference type="SMART" id="SM00671">
    <property type="entry name" value="SEL1"/>
    <property type="match status" value="8"/>
</dbReference>
<dbReference type="EMBL" id="HBEQ01005201">
    <property type="protein sequence ID" value="CAD8516677.1"/>
    <property type="molecule type" value="Transcribed_RNA"/>
</dbReference>
<dbReference type="GO" id="GO:0005789">
    <property type="term" value="C:endoplasmic reticulum membrane"/>
    <property type="evidence" value="ECO:0007669"/>
    <property type="project" value="TreeGrafter"/>
</dbReference>
<dbReference type="InterPro" id="IPR006597">
    <property type="entry name" value="Sel1-like"/>
</dbReference>
<comment type="similarity">
    <text evidence="1">Belongs to the sel-1 family.</text>
</comment>
<evidence type="ECO:0000256" key="3">
    <source>
        <dbReference type="SAM" id="Phobius"/>
    </source>
</evidence>
<evidence type="ECO:0000313" key="4">
    <source>
        <dbReference type="EMBL" id="CAD8516677.1"/>
    </source>
</evidence>
<dbReference type="InterPro" id="IPR011990">
    <property type="entry name" value="TPR-like_helical_dom_sf"/>
</dbReference>
<proteinExistence type="inferred from homology"/>
<evidence type="ECO:0000256" key="1">
    <source>
        <dbReference type="ARBA" id="ARBA00038101"/>
    </source>
</evidence>
<organism evidence="4">
    <name type="scientific">Micromonas pusilla</name>
    <name type="common">Picoplanktonic green alga</name>
    <name type="synonym">Chromulina pusilla</name>
    <dbReference type="NCBI Taxonomy" id="38833"/>
    <lineage>
        <taxon>Eukaryota</taxon>
        <taxon>Viridiplantae</taxon>
        <taxon>Chlorophyta</taxon>
        <taxon>Mamiellophyceae</taxon>
        <taxon>Mamiellales</taxon>
        <taxon>Mamiellaceae</taxon>
        <taxon>Micromonas</taxon>
    </lineage>
</organism>
<keyword evidence="3" id="KW-1133">Transmembrane helix</keyword>
<reference evidence="4" key="1">
    <citation type="submission" date="2021-01" db="EMBL/GenBank/DDBJ databases">
        <authorList>
            <person name="Corre E."/>
            <person name="Pelletier E."/>
            <person name="Niang G."/>
            <person name="Scheremetjew M."/>
            <person name="Finn R."/>
            <person name="Kale V."/>
            <person name="Holt S."/>
            <person name="Cochrane G."/>
            <person name="Meng A."/>
            <person name="Brown T."/>
            <person name="Cohen L."/>
        </authorList>
    </citation>
    <scope>NUCLEOTIDE SEQUENCE</scope>
    <source>
        <strain evidence="4">CCMP1723</strain>
    </source>
</reference>
<sequence length="503" mass="54372">MGGDPRGQMAMGYRHLHGLGTPESCATAALYYEAPASKLIDAVRDPTAGPTPNVEKTRLTPDTEGGDGGRGRERDVVQYYQYSADMGNADAATAIGRVFAVGAKGLRRDRRRAYRYFTQAAAQGDADAMSQLGHLFANGLGVRANNATAIGLFKAAAEKGNANAQFGLGYMHLAGFGVERNEKKALNYFTKAAEQGSAEAQFHVGAMHAKGVATRRDHTKAFYNFNLAASQGHAVALYNLAMMQLAGAGLPASCKNAVVLLKGLAERGPWNRRLESAHGAYRARAYRKALVKYMKAAETGVEVAQSNAAYVLEGARDWRDDGRARDWLNDGDRERRAVHYHRRAADQGNVGSLLRIGDAYYYGVGVGEADRNKSAAVYLRASQRRSAQAMFNLGTMHEHGLGLPKDLHLAKRYYDMVLSTDPKAWVPVKLALWKLRAHGWIDENWTEGANLGGARWARHLGSVAAHPDLALAGVCGILLAVVVALRGLVSLFAAFDPSTRARG</sequence>
<dbReference type="SUPFAM" id="SSF81901">
    <property type="entry name" value="HCP-like"/>
    <property type="match status" value="2"/>
</dbReference>
<feature type="region of interest" description="Disordered" evidence="2">
    <location>
        <begin position="43"/>
        <end position="72"/>
    </location>
</feature>
<dbReference type="PANTHER" id="PTHR11102:SF147">
    <property type="entry name" value="SEL1L ADAPTOR SUBUNIT OF ERAD E3 UBIQUITIN LIGASE"/>
    <property type="match status" value="1"/>
</dbReference>
<gene>
    <name evidence="4" type="ORF">MCOM1403_LOCUS4103</name>
</gene>
<accession>A0A7S0IBE6</accession>
<name>A0A7S0IBE6_MICPS</name>
<feature type="compositionally biased region" description="Basic and acidic residues" evidence="2">
    <location>
        <begin position="55"/>
        <end position="72"/>
    </location>
</feature>
<keyword evidence="3" id="KW-0472">Membrane</keyword>
<dbReference type="Pfam" id="PF08238">
    <property type="entry name" value="Sel1"/>
    <property type="match status" value="9"/>
</dbReference>
<evidence type="ECO:0000256" key="2">
    <source>
        <dbReference type="SAM" id="MobiDB-lite"/>
    </source>
</evidence>
<dbReference type="PANTHER" id="PTHR11102">
    <property type="entry name" value="SEL-1-LIKE PROTEIN"/>
    <property type="match status" value="1"/>
</dbReference>
<protein>
    <submittedName>
        <fullName evidence="4">Uncharacterized protein</fullName>
    </submittedName>
</protein>